<evidence type="ECO:0000313" key="2">
    <source>
        <dbReference type="Proteomes" id="UP000199323"/>
    </source>
</evidence>
<accession>A0A1I2JID9</accession>
<reference evidence="1 2" key="1">
    <citation type="submission" date="2016-10" db="EMBL/GenBank/DDBJ databases">
        <authorList>
            <person name="de Groot N.N."/>
        </authorList>
    </citation>
    <scope>NUCLEOTIDE SEQUENCE [LARGE SCALE GENOMIC DNA]</scope>
    <source>
        <strain evidence="1 2">CGMCC 4.3510</strain>
    </source>
</reference>
<dbReference type="PROSITE" id="PS51318">
    <property type="entry name" value="TAT"/>
    <property type="match status" value="1"/>
</dbReference>
<evidence type="ECO:0000313" key="1">
    <source>
        <dbReference type="EMBL" id="SFF52586.1"/>
    </source>
</evidence>
<protein>
    <submittedName>
        <fullName evidence="1">Uncharacterized protein</fullName>
    </submittedName>
</protein>
<dbReference type="STRING" id="380248.SAMN05216251_117141"/>
<proteinExistence type="predicted"/>
<dbReference type="EMBL" id="FONG01000017">
    <property type="protein sequence ID" value="SFF52586.1"/>
    <property type="molecule type" value="Genomic_DNA"/>
</dbReference>
<dbReference type="AlphaFoldDB" id="A0A1I2JID9"/>
<gene>
    <name evidence="1" type="ORF">SAMN05216251_117141</name>
</gene>
<organism evidence="1 2">
    <name type="scientific">Actinacidiphila alni</name>
    <dbReference type="NCBI Taxonomy" id="380248"/>
    <lineage>
        <taxon>Bacteria</taxon>
        <taxon>Bacillati</taxon>
        <taxon>Actinomycetota</taxon>
        <taxon>Actinomycetes</taxon>
        <taxon>Kitasatosporales</taxon>
        <taxon>Streptomycetaceae</taxon>
        <taxon>Actinacidiphila</taxon>
    </lineage>
</organism>
<dbReference type="Proteomes" id="UP000199323">
    <property type="component" value="Unassembled WGS sequence"/>
</dbReference>
<sequence>MNSADRLSRVDALLGIAVDGAAAAIPGGPGDVSAPHNRAAAFLLRRALEDRLDSILGARHPVLLRCAARTRIAWLAQHVGTASAGRYATTWHCLSLACHYHRSVLPPTRAELRGWRDDVAAVLRELPTP</sequence>
<name>A0A1I2JID9_9ACTN</name>
<keyword evidence="2" id="KW-1185">Reference proteome</keyword>
<dbReference type="InterPro" id="IPR006311">
    <property type="entry name" value="TAT_signal"/>
</dbReference>